<dbReference type="SUPFAM" id="SSF49303">
    <property type="entry name" value="beta-Galactosidase/glucuronidase domain"/>
    <property type="match status" value="1"/>
</dbReference>
<evidence type="ECO:0000313" key="3">
    <source>
        <dbReference type="EMBL" id="THE36820.1"/>
    </source>
</evidence>
<gene>
    <name evidence="3" type="ORF">DJ535_15520</name>
</gene>
<dbReference type="RefSeq" id="WP_048220804.1">
    <property type="nucleotide sequence ID" value="NZ_QFVP01000009.1"/>
</dbReference>
<dbReference type="InterPro" id="IPR008979">
    <property type="entry name" value="Galactose-bd-like_sf"/>
</dbReference>
<dbReference type="Pfam" id="PF00754">
    <property type="entry name" value="F5_F8_type_C"/>
    <property type="match status" value="1"/>
</dbReference>
<dbReference type="InterPro" id="IPR000421">
    <property type="entry name" value="FA58C"/>
</dbReference>
<evidence type="ECO:0000313" key="4">
    <source>
        <dbReference type="Proteomes" id="UP000306790"/>
    </source>
</evidence>
<dbReference type="InterPro" id="IPR036156">
    <property type="entry name" value="Beta-gal/glucu_dom_sf"/>
</dbReference>
<name>A0ABY2PV28_9ENTR</name>
<dbReference type="InterPro" id="IPR006104">
    <property type="entry name" value="Glyco_hydro_2_N"/>
</dbReference>
<organism evidence="3 4">
    <name type="scientific">Citrobacter murliniae</name>
    <dbReference type="NCBI Taxonomy" id="67829"/>
    <lineage>
        <taxon>Bacteria</taxon>
        <taxon>Pseudomonadati</taxon>
        <taxon>Pseudomonadota</taxon>
        <taxon>Gammaproteobacteria</taxon>
        <taxon>Enterobacterales</taxon>
        <taxon>Enterobacteriaceae</taxon>
        <taxon>Citrobacter</taxon>
        <taxon>Citrobacter freundii complex</taxon>
    </lineage>
</organism>
<dbReference type="PANTHER" id="PTHR42732">
    <property type="entry name" value="BETA-GALACTOSIDASE"/>
    <property type="match status" value="1"/>
</dbReference>
<dbReference type="PROSITE" id="PS50022">
    <property type="entry name" value="FA58C_3"/>
    <property type="match status" value="1"/>
</dbReference>
<dbReference type="EMBL" id="QFVP01000009">
    <property type="protein sequence ID" value="THE36820.1"/>
    <property type="molecule type" value="Genomic_DNA"/>
</dbReference>
<dbReference type="InterPro" id="IPR051913">
    <property type="entry name" value="GH2_Domain-Containing"/>
</dbReference>
<dbReference type="PANTHER" id="PTHR42732:SF1">
    <property type="entry name" value="BETA-MANNOSIDASE"/>
    <property type="match status" value="1"/>
</dbReference>
<dbReference type="Gene3D" id="3.20.20.80">
    <property type="entry name" value="Glycosidases"/>
    <property type="match status" value="1"/>
</dbReference>
<evidence type="ECO:0000259" key="2">
    <source>
        <dbReference type="PROSITE" id="PS50022"/>
    </source>
</evidence>
<accession>A0ABY2PV28</accession>
<comment type="similarity">
    <text evidence="1">Belongs to the glycosyl hydrolase 2 family.</text>
</comment>
<sequence>MPQHDEKIINLQGEWRVEIDTQDAGINDRWFSRPLSGSGFHLPGTCAEHHLGERNTLAPGLTKEAVQCLRTEYTYQGAAWYQTEIHLTDVEAESDIILFLERVMGETQVWIDDLAISKQDSLSIPHQFDITPYVSDGQRHQLTLRIDNRDIHNIGEWPSARTDQTQTIWNGVIGKIELHIRNTYTLNSLLISMDNRSRKVTLNISKPKAIADWQNIVLTLTINDLNGHYIQQEILSTQTPKNQPTITTSFILNDDIVLWDEFTPQLYQVVVTINDLSHPSNTAKITQTTGFRQISTHDGLLKINGIQRFLRGNIDCCIYPLTGYPPTTEVEWSHIFQQLKQYGINHVRFHSWCPPEAAFTCADRQGMYLQIEGPIWMDNWMDFPVGKYPDHYHWLPEEAERIIRAWSIHPSFCIFSNGNELNGDFQLLQDIIQRLRILQPQIIYTLTSNWDRQMTKEDDIFIAQSSAGIGVRGQYFLDQLVETTTLNFSTGVQMQTLPVISHEVGQYVVYPNVAEIPCYTGSLIPVNLQRIRDDLEQNNLLPYLNDFINSSGKMALYLYKMEIEAALRTRNMAGIQLLSLHDFPGQSTATVGILDAFYTSKNIIAAEAFRHFCCETVPLVMMPTLFYTSDDSFNAELQIAHYSASALHQVTLRVQITNEKQHVIFTEDFAIDEVPVGLLKENLSLQVTPFRTLIGLQSLQVKAELLNTPYQNQWDIWVYGQEEPCSFPPSVTLCREWSPSVEERLQKGEHVLLLPTPAQVKQLASSTWFPVFWSPVHFASKDPCGMVINNQHPLFSHYFPCENHATLEWKALLENSFAMNIDSLEQCAPLTLLTPNFFHNHKNTHLFECCVGEGRLMVCTLNLEVDSLISKPFQNALYNYLASADFTPEICLSMPEIRGLFTSSDPEKITRTDLAIGKPAQTDSMKSLNYGPLRGNDGNPSTAWIAADAEVGHYWQVDFESILHITATQVVFNENAVYTYVIQHSRNGIDWDIAVNKTNQIVPQQTHDDEFSVNARFLRIIYQGLSNGIWAGHRQFSAYGPEITTQQI</sequence>
<reference evidence="3 4" key="1">
    <citation type="submission" date="2018-05" db="EMBL/GenBank/DDBJ databases">
        <title>Isolation and genomic analyses of lactose-positive bacteria from faecal samples of preterm neonates.</title>
        <authorList>
            <person name="Chen Y."/>
            <person name="Brook T.C."/>
            <person name="O'Neill I."/>
            <person name="Soe C.Z."/>
            <person name="Hall L.J."/>
            <person name="Hoyles L."/>
        </authorList>
    </citation>
    <scope>NUCLEOTIDE SEQUENCE [LARGE SCALE GENOMIC DNA]</scope>
    <source>
        <strain evidence="3 4">P080C CL</strain>
    </source>
</reference>
<dbReference type="Proteomes" id="UP000306790">
    <property type="component" value="Unassembled WGS sequence"/>
</dbReference>
<proteinExistence type="inferred from homology"/>
<keyword evidence="4" id="KW-1185">Reference proteome</keyword>
<dbReference type="InterPro" id="IPR017853">
    <property type="entry name" value="GH"/>
</dbReference>
<dbReference type="SUPFAM" id="SSF49785">
    <property type="entry name" value="Galactose-binding domain-like"/>
    <property type="match status" value="2"/>
</dbReference>
<comment type="caution">
    <text evidence="3">The sequence shown here is derived from an EMBL/GenBank/DDBJ whole genome shotgun (WGS) entry which is preliminary data.</text>
</comment>
<feature type="domain" description="F5/8 type C" evidence="2">
    <location>
        <begin position="891"/>
        <end position="1041"/>
    </location>
</feature>
<protein>
    <recommendedName>
        <fullName evidence="2">F5/8 type C domain-containing protein</fullName>
    </recommendedName>
</protein>
<dbReference type="SUPFAM" id="SSF51445">
    <property type="entry name" value="(Trans)glycosidases"/>
    <property type="match status" value="1"/>
</dbReference>
<evidence type="ECO:0000256" key="1">
    <source>
        <dbReference type="ARBA" id="ARBA00007401"/>
    </source>
</evidence>
<dbReference type="Pfam" id="PF02837">
    <property type="entry name" value="Glyco_hydro_2_N"/>
    <property type="match status" value="1"/>
</dbReference>
<dbReference type="Gene3D" id="2.60.120.260">
    <property type="entry name" value="Galactose-binding domain-like"/>
    <property type="match status" value="2"/>
</dbReference>